<keyword evidence="2" id="KW-0479">Metal-binding</keyword>
<dbReference type="Gramene" id="GBG71566">
    <property type="protein sequence ID" value="GBG71566"/>
    <property type="gene ID" value="CBR_g8982"/>
</dbReference>
<accession>A0A388KND1</accession>
<dbReference type="OrthoDB" id="2415966at2759"/>
<comment type="cofactor">
    <cofactor evidence="1">
        <name>a divalent metal cation</name>
        <dbReference type="ChEBI" id="CHEBI:60240"/>
    </cofactor>
</comment>
<evidence type="ECO:0000256" key="1">
    <source>
        <dbReference type="ARBA" id="ARBA00001968"/>
    </source>
</evidence>
<proteinExistence type="predicted"/>
<name>A0A388KND1_CHABU</name>
<evidence type="ECO:0000259" key="3">
    <source>
        <dbReference type="Pfam" id="PF13359"/>
    </source>
</evidence>
<gene>
    <name evidence="4" type="ORF">CBR_g8982</name>
</gene>
<evidence type="ECO:0000313" key="5">
    <source>
        <dbReference type="Proteomes" id="UP000265515"/>
    </source>
</evidence>
<dbReference type="EMBL" id="BFEA01000149">
    <property type="protein sequence ID" value="GBG71566.1"/>
    <property type="molecule type" value="Genomic_DNA"/>
</dbReference>
<dbReference type="Pfam" id="PF13359">
    <property type="entry name" value="DDE_Tnp_4"/>
    <property type="match status" value="1"/>
</dbReference>
<evidence type="ECO:0000313" key="4">
    <source>
        <dbReference type="EMBL" id="GBG71566.1"/>
    </source>
</evidence>
<dbReference type="InterPro" id="IPR027806">
    <property type="entry name" value="HARBI1_dom"/>
</dbReference>
<feature type="domain" description="DDE Tnp4" evidence="3">
    <location>
        <begin position="232"/>
        <end position="298"/>
    </location>
</feature>
<dbReference type="Proteomes" id="UP000265515">
    <property type="component" value="Unassembled WGS sequence"/>
</dbReference>
<evidence type="ECO:0000256" key="2">
    <source>
        <dbReference type="ARBA" id="ARBA00022723"/>
    </source>
</evidence>
<protein>
    <recommendedName>
        <fullName evidence="3">DDE Tnp4 domain-containing protein</fullName>
    </recommendedName>
</protein>
<reference evidence="4 5" key="1">
    <citation type="journal article" date="2018" name="Cell">
        <title>The Chara Genome: Secondary Complexity and Implications for Plant Terrestrialization.</title>
        <authorList>
            <person name="Nishiyama T."/>
            <person name="Sakayama H."/>
            <person name="Vries J.D."/>
            <person name="Buschmann H."/>
            <person name="Saint-Marcoux D."/>
            <person name="Ullrich K.K."/>
            <person name="Haas F.B."/>
            <person name="Vanderstraeten L."/>
            <person name="Becker D."/>
            <person name="Lang D."/>
            <person name="Vosolsobe S."/>
            <person name="Rombauts S."/>
            <person name="Wilhelmsson P.K.I."/>
            <person name="Janitza P."/>
            <person name="Kern R."/>
            <person name="Heyl A."/>
            <person name="Rumpler F."/>
            <person name="Villalobos L.I.A.C."/>
            <person name="Clay J.M."/>
            <person name="Skokan R."/>
            <person name="Toyoda A."/>
            <person name="Suzuki Y."/>
            <person name="Kagoshima H."/>
            <person name="Schijlen E."/>
            <person name="Tajeshwar N."/>
            <person name="Catarino B."/>
            <person name="Hetherington A.J."/>
            <person name="Saltykova A."/>
            <person name="Bonnot C."/>
            <person name="Breuninger H."/>
            <person name="Symeonidi A."/>
            <person name="Radhakrishnan G.V."/>
            <person name="Van Nieuwerburgh F."/>
            <person name="Deforce D."/>
            <person name="Chang C."/>
            <person name="Karol K.G."/>
            <person name="Hedrich R."/>
            <person name="Ulvskov P."/>
            <person name="Glockner G."/>
            <person name="Delwiche C.F."/>
            <person name="Petrasek J."/>
            <person name="Van de Peer Y."/>
            <person name="Friml J."/>
            <person name="Beilby M."/>
            <person name="Dolan L."/>
            <person name="Kohara Y."/>
            <person name="Sugano S."/>
            <person name="Fujiyama A."/>
            <person name="Delaux P.-M."/>
            <person name="Quint M."/>
            <person name="TheiBen G."/>
            <person name="Hagemann M."/>
            <person name="Harholt J."/>
            <person name="Dunand C."/>
            <person name="Zachgo S."/>
            <person name="Langdale J."/>
            <person name="Maumus F."/>
            <person name="Straeten D.V.D."/>
            <person name="Gould S.B."/>
            <person name="Rensing S.A."/>
        </authorList>
    </citation>
    <scope>NUCLEOTIDE SEQUENCE [LARGE SCALE GENOMIC DNA]</scope>
    <source>
        <strain evidence="4 5">S276</strain>
    </source>
</reference>
<dbReference type="GO" id="GO:0046872">
    <property type="term" value="F:metal ion binding"/>
    <property type="evidence" value="ECO:0007669"/>
    <property type="project" value="UniProtKB-KW"/>
</dbReference>
<keyword evidence="5" id="KW-1185">Reference proteome</keyword>
<sequence>MARLGAMDDDDLYIGGKLTTTERTAVAAVVTAVLFRCQMERTAGRMKAQIRMRRRKVTQCTSLDGPVLDTAAICYAVIHVCCALGCGALPRATPRWWMKRRTGGAWEDLRECDDATEDYFRDKLRMSPRVFWEIAEALSSLLQRCVTFYREPLQPDQIVAYALYRWASGATYESNTCNFDIDRASSLVAVRDVTAALLTVYRDKIPWPAGVCKSVVLRAFDGKGFPNYHGCINCTHIYIDKPTNAPGKDYYDRKRRFSIIAQVIVDLDLRALDVFASYPGSCHNVRIIHLFSLWARAEAGKLFTGPPVMLPFGVQMNDYLLGHNGYYRRNG</sequence>
<organism evidence="4 5">
    <name type="scientific">Chara braunii</name>
    <name type="common">Braun's stonewort</name>
    <dbReference type="NCBI Taxonomy" id="69332"/>
    <lineage>
        <taxon>Eukaryota</taxon>
        <taxon>Viridiplantae</taxon>
        <taxon>Streptophyta</taxon>
        <taxon>Charophyceae</taxon>
        <taxon>Charales</taxon>
        <taxon>Characeae</taxon>
        <taxon>Chara</taxon>
    </lineage>
</organism>
<dbReference type="AlphaFoldDB" id="A0A388KND1"/>
<comment type="caution">
    <text evidence="4">The sequence shown here is derived from an EMBL/GenBank/DDBJ whole genome shotgun (WGS) entry which is preliminary data.</text>
</comment>